<gene>
    <name evidence="1" type="ORF">CEXT_481651</name>
</gene>
<evidence type="ECO:0008006" key="3">
    <source>
        <dbReference type="Google" id="ProtNLM"/>
    </source>
</evidence>
<name>A0AAV4VK47_CAEEX</name>
<dbReference type="InterPro" id="IPR036397">
    <property type="entry name" value="RNaseH_sf"/>
</dbReference>
<evidence type="ECO:0000313" key="2">
    <source>
        <dbReference type="Proteomes" id="UP001054945"/>
    </source>
</evidence>
<dbReference type="EMBL" id="BPLR01014650">
    <property type="protein sequence ID" value="GIY70325.1"/>
    <property type="molecule type" value="Genomic_DNA"/>
</dbReference>
<protein>
    <recommendedName>
        <fullName evidence="3">C2H2-type domain-containing protein</fullName>
    </recommendedName>
</protein>
<dbReference type="GO" id="GO:0003676">
    <property type="term" value="F:nucleic acid binding"/>
    <property type="evidence" value="ECO:0007669"/>
    <property type="project" value="InterPro"/>
</dbReference>
<proteinExistence type="predicted"/>
<reference evidence="1 2" key="1">
    <citation type="submission" date="2021-06" db="EMBL/GenBank/DDBJ databases">
        <title>Caerostris extrusa draft genome.</title>
        <authorList>
            <person name="Kono N."/>
            <person name="Arakawa K."/>
        </authorList>
    </citation>
    <scope>NUCLEOTIDE SEQUENCE [LARGE SCALE GENOMIC DNA]</scope>
</reference>
<comment type="caution">
    <text evidence="1">The sequence shown here is derived from an EMBL/GenBank/DDBJ whole genome shotgun (WGS) entry which is preliminary data.</text>
</comment>
<evidence type="ECO:0000313" key="1">
    <source>
        <dbReference type="EMBL" id="GIY70325.1"/>
    </source>
</evidence>
<dbReference type="AlphaFoldDB" id="A0AAV4VK47"/>
<keyword evidence="2" id="KW-1185">Reference proteome</keyword>
<organism evidence="1 2">
    <name type="scientific">Caerostris extrusa</name>
    <name type="common">Bark spider</name>
    <name type="synonym">Caerostris bankana</name>
    <dbReference type="NCBI Taxonomy" id="172846"/>
    <lineage>
        <taxon>Eukaryota</taxon>
        <taxon>Metazoa</taxon>
        <taxon>Ecdysozoa</taxon>
        <taxon>Arthropoda</taxon>
        <taxon>Chelicerata</taxon>
        <taxon>Arachnida</taxon>
        <taxon>Araneae</taxon>
        <taxon>Araneomorphae</taxon>
        <taxon>Entelegynae</taxon>
        <taxon>Araneoidea</taxon>
        <taxon>Araneidae</taxon>
        <taxon>Caerostris</taxon>
    </lineage>
</organism>
<dbReference type="Gene3D" id="3.30.420.10">
    <property type="entry name" value="Ribonuclease H-like superfamily/Ribonuclease H"/>
    <property type="match status" value="1"/>
</dbReference>
<accession>A0AAV4VK47</accession>
<dbReference type="Proteomes" id="UP001054945">
    <property type="component" value="Unassembled WGS sequence"/>
</dbReference>
<sequence>MDGKICAFSQSFNSSRLVKNTQYFTDRKLADIHFVYGLAEDNAQAVQDSLKNVLEYWMFMNVNLCEERKDPYDVHRKVSYAPCSPDLNRVDFFLWGALKTVVCATPVESEMDRVARIVCPTTYIQGNLGVFDQVHRFMVCHSYSCIACDDEYLDHLLGHFHMVSSPTPIPSIPQPAKDAVLHLNGFVAHSLCN</sequence>